<dbReference type="SUPFAM" id="SSF47095">
    <property type="entry name" value="HMG-box"/>
    <property type="match status" value="1"/>
</dbReference>
<dbReference type="AlphaFoldDB" id="A0A9W4SX63"/>
<dbReference type="OrthoDB" id="1919336at2759"/>
<dbReference type="EMBL" id="CAMKVN010003462">
    <property type="protein sequence ID" value="CAI2184793.1"/>
    <property type="molecule type" value="Genomic_DNA"/>
</dbReference>
<accession>A0A9W4SX63</accession>
<gene>
    <name evidence="1" type="ORF">FWILDA_LOCUS11753</name>
</gene>
<dbReference type="Proteomes" id="UP001153678">
    <property type="component" value="Unassembled WGS sequence"/>
</dbReference>
<sequence length="114" mass="13597">MSELNIIFYDPNPQKDTKKKKRVPNSFILFRREALIDETHNIKMTRHSRLASIEWNKLSEYEKANWQRKSQMMRDQGKELPRKNECPSCGLSKGINIEHCKSCDDYAFKKIIDY</sequence>
<evidence type="ECO:0000313" key="2">
    <source>
        <dbReference type="Proteomes" id="UP001153678"/>
    </source>
</evidence>
<protein>
    <submittedName>
        <fullName evidence="1">5861_t:CDS:1</fullName>
    </submittedName>
</protein>
<name>A0A9W4SX63_9GLOM</name>
<proteinExistence type="predicted"/>
<dbReference type="InterPro" id="IPR036910">
    <property type="entry name" value="HMG_box_dom_sf"/>
</dbReference>
<dbReference type="Gene3D" id="1.10.30.10">
    <property type="entry name" value="High mobility group box domain"/>
    <property type="match status" value="1"/>
</dbReference>
<reference evidence="1" key="1">
    <citation type="submission" date="2022-08" db="EMBL/GenBank/DDBJ databases">
        <authorList>
            <person name="Kallberg Y."/>
            <person name="Tangrot J."/>
            <person name="Rosling A."/>
        </authorList>
    </citation>
    <scope>NUCLEOTIDE SEQUENCE</scope>
    <source>
        <strain evidence="1">Wild A</strain>
    </source>
</reference>
<comment type="caution">
    <text evidence="1">The sequence shown here is derived from an EMBL/GenBank/DDBJ whole genome shotgun (WGS) entry which is preliminary data.</text>
</comment>
<keyword evidence="2" id="KW-1185">Reference proteome</keyword>
<organism evidence="1 2">
    <name type="scientific">Funneliformis geosporum</name>
    <dbReference type="NCBI Taxonomy" id="1117311"/>
    <lineage>
        <taxon>Eukaryota</taxon>
        <taxon>Fungi</taxon>
        <taxon>Fungi incertae sedis</taxon>
        <taxon>Mucoromycota</taxon>
        <taxon>Glomeromycotina</taxon>
        <taxon>Glomeromycetes</taxon>
        <taxon>Glomerales</taxon>
        <taxon>Glomeraceae</taxon>
        <taxon>Funneliformis</taxon>
    </lineage>
</organism>
<evidence type="ECO:0000313" key="1">
    <source>
        <dbReference type="EMBL" id="CAI2184793.1"/>
    </source>
</evidence>